<dbReference type="GeneID" id="8850573"/>
<dbReference type="OMA" id="FIMQFVN"/>
<keyword evidence="5" id="KW-1185">Reference proteome</keyword>
<proteinExistence type="predicted"/>
<dbReference type="AlphaFoldDB" id="D2V9U5"/>
<feature type="chain" id="PRO_5003037386" evidence="2">
    <location>
        <begin position="25"/>
        <end position="368"/>
    </location>
</feature>
<evidence type="ECO:0000313" key="5">
    <source>
        <dbReference type="Proteomes" id="UP000006671"/>
    </source>
</evidence>
<keyword evidence="1" id="KW-0472">Membrane</keyword>
<accession>D2V9U5</accession>
<sequence length="368" mass="41885">MMKQLSLLFVLFLTLSSVMMMVSADSTTTTLGEKSYCINELDDSFINKCHRQVPTNFLTMVANFVVQWVNPRTLAITAVIFLLAIPVLQIASVRRDSQIIRHTLAKFLHNKIVILNFLHRVCYTLVLDVALYTVFRQIRPCSCTTDGGNTFQHFGSRYGMPSGDAMSGAIFGIFLFDVAPYHGWLARAFAIIIIPIVCLERVVLGYHTVAQVTVGSCMGIALHYYSTRAPQFMIFFDGIVQIVLGAILLQVDPSLVNERDSMNNLFSWYVWGVSFQIYVFMEIGRYYFKKKNFKKIRYSLQHLISTKQIGEEVDSDIDHEKDTKHLDAQMDVTKLTDFGFTCISFTLMSIINFFSTAIGQEGWLTKMH</sequence>
<protein>
    <submittedName>
        <fullName evidence="4">Predicted protein</fullName>
    </submittedName>
</protein>
<dbReference type="OrthoDB" id="302705at2759"/>
<evidence type="ECO:0000259" key="3">
    <source>
        <dbReference type="Pfam" id="PF01569"/>
    </source>
</evidence>
<evidence type="ECO:0000256" key="1">
    <source>
        <dbReference type="SAM" id="Phobius"/>
    </source>
</evidence>
<dbReference type="Pfam" id="PF01569">
    <property type="entry name" value="PAP2"/>
    <property type="match status" value="1"/>
</dbReference>
<dbReference type="eggNOG" id="ENOG502S2XU">
    <property type="taxonomic scope" value="Eukaryota"/>
</dbReference>
<dbReference type="GO" id="GO:0042392">
    <property type="term" value="F:sphingosine-1-phosphate phosphatase activity"/>
    <property type="evidence" value="ECO:0007669"/>
    <property type="project" value="TreeGrafter"/>
</dbReference>
<feature type="transmembrane region" description="Helical" evidence="1">
    <location>
        <begin position="232"/>
        <end position="249"/>
    </location>
</feature>
<keyword evidence="1" id="KW-1133">Transmembrane helix</keyword>
<feature type="signal peptide" evidence="2">
    <location>
        <begin position="1"/>
        <end position="24"/>
    </location>
</feature>
<dbReference type="Gene3D" id="1.20.144.10">
    <property type="entry name" value="Phosphatidic acid phosphatase type 2/haloperoxidase"/>
    <property type="match status" value="1"/>
</dbReference>
<dbReference type="Proteomes" id="UP000006671">
    <property type="component" value="Unassembled WGS sequence"/>
</dbReference>
<keyword evidence="1" id="KW-0812">Transmembrane</keyword>
<feature type="transmembrane region" description="Helical" evidence="1">
    <location>
        <begin position="184"/>
        <end position="203"/>
    </location>
</feature>
<dbReference type="VEuPathDB" id="AmoebaDB:NAEGRDRAFT_65632"/>
<dbReference type="InterPro" id="IPR000326">
    <property type="entry name" value="PAP2/HPO"/>
</dbReference>
<feature type="transmembrane region" description="Helical" evidence="1">
    <location>
        <begin position="112"/>
        <end position="138"/>
    </location>
</feature>
<name>D2V9U5_NAEGR</name>
<dbReference type="RefSeq" id="XP_002678945.1">
    <property type="nucleotide sequence ID" value="XM_002678899.1"/>
</dbReference>
<dbReference type="PANTHER" id="PTHR14969">
    <property type="entry name" value="SPHINGOSINE-1-PHOSPHATE PHOSPHOHYDROLASE"/>
    <property type="match status" value="1"/>
</dbReference>
<dbReference type="InParanoid" id="D2V9U5"/>
<reference evidence="4 5" key="1">
    <citation type="journal article" date="2010" name="Cell">
        <title>The genome of Naegleria gruberi illuminates early eukaryotic versatility.</title>
        <authorList>
            <person name="Fritz-Laylin L.K."/>
            <person name="Prochnik S.E."/>
            <person name="Ginger M.L."/>
            <person name="Dacks J.B."/>
            <person name="Carpenter M.L."/>
            <person name="Field M.C."/>
            <person name="Kuo A."/>
            <person name="Paredez A."/>
            <person name="Chapman J."/>
            <person name="Pham J."/>
            <person name="Shu S."/>
            <person name="Neupane R."/>
            <person name="Cipriano M."/>
            <person name="Mancuso J."/>
            <person name="Tu H."/>
            <person name="Salamov A."/>
            <person name="Lindquist E."/>
            <person name="Shapiro H."/>
            <person name="Lucas S."/>
            <person name="Grigoriev I.V."/>
            <person name="Cande W.Z."/>
            <person name="Fulton C."/>
            <person name="Rokhsar D.S."/>
            <person name="Dawson S.C."/>
        </authorList>
    </citation>
    <scope>NUCLEOTIDE SEQUENCE [LARGE SCALE GENOMIC DNA]</scope>
    <source>
        <strain evidence="4 5">NEG-M</strain>
    </source>
</reference>
<feature type="transmembrane region" description="Helical" evidence="1">
    <location>
        <begin position="338"/>
        <end position="358"/>
    </location>
</feature>
<keyword evidence="2" id="KW-0732">Signal</keyword>
<dbReference type="SUPFAM" id="SSF48317">
    <property type="entry name" value="Acid phosphatase/Vanadium-dependent haloperoxidase"/>
    <property type="match status" value="1"/>
</dbReference>
<dbReference type="KEGG" id="ngr:NAEGRDRAFT_65632"/>
<feature type="domain" description="Phosphatidic acid phosphatase type 2/haloperoxidase" evidence="3">
    <location>
        <begin position="122"/>
        <end position="230"/>
    </location>
</feature>
<evidence type="ECO:0000313" key="4">
    <source>
        <dbReference type="EMBL" id="EFC46201.1"/>
    </source>
</evidence>
<gene>
    <name evidence="4" type="ORF">NAEGRDRAFT_65632</name>
</gene>
<organism evidence="5">
    <name type="scientific">Naegleria gruberi</name>
    <name type="common">Amoeba</name>
    <dbReference type="NCBI Taxonomy" id="5762"/>
    <lineage>
        <taxon>Eukaryota</taxon>
        <taxon>Discoba</taxon>
        <taxon>Heterolobosea</taxon>
        <taxon>Tetramitia</taxon>
        <taxon>Eutetramitia</taxon>
        <taxon>Vahlkampfiidae</taxon>
        <taxon>Naegleria</taxon>
    </lineage>
</organism>
<dbReference type="EMBL" id="GG738859">
    <property type="protein sequence ID" value="EFC46201.1"/>
    <property type="molecule type" value="Genomic_DNA"/>
</dbReference>
<dbReference type="InterPro" id="IPR036938">
    <property type="entry name" value="PAP2/HPO_sf"/>
</dbReference>
<evidence type="ECO:0000256" key="2">
    <source>
        <dbReference type="SAM" id="SignalP"/>
    </source>
</evidence>
<feature type="transmembrane region" description="Helical" evidence="1">
    <location>
        <begin position="269"/>
        <end position="288"/>
    </location>
</feature>
<dbReference type="PANTHER" id="PTHR14969:SF13">
    <property type="entry name" value="AT30094P"/>
    <property type="match status" value="1"/>
</dbReference>
<feature type="transmembrane region" description="Helical" evidence="1">
    <location>
        <begin position="73"/>
        <end position="91"/>
    </location>
</feature>